<comment type="similarity">
    <text evidence="7">Belongs to the DNA photolyase family.</text>
</comment>
<dbReference type="InterPro" id="IPR005101">
    <property type="entry name" value="Cryptochr/Photolyase_FAD-bd"/>
</dbReference>
<comment type="cofactor">
    <cofactor evidence="1">
        <name>(6R)-5,10-methylene-5,6,7,8-tetrahydrofolate</name>
        <dbReference type="ChEBI" id="CHEBI:15636"/>
    </cofactor>
</comment>
<proteinExistence type="inferred from homology"/>
<dbReference type="PROSITE" id="PS51645">
    <property type="entry name" value="PHR_CRY_ALPHA_BETA"/>
    <property type="match status" value="1"/>
</dbReference>
<sequence>MQTINLVWLKRDLRLLDHVALAHACSSEHPLCIFYTFEPSLLTDPHISDRHQIFIVQSLSCLSTQLKQLGHQLYVFWCDMPDLLMAFQQSFVINCLLSHEEIGLDTTYQRDKRVKQLCAELKIPWIEYPQVAVRRGQNGRKGWKKFADRYLKEPIAQVHFNKVSSIQLSEDHPLQKLRCRALPKPWLEANENFQKGGELAALDRLAEFLNTKLASYSKSISQPMLSIDNSSRLSAYLAYGNLSIRYVVQRLKSQSGADRSKRALYSRLRWHCHFIQKFESNCVTEFKPLNPGYVELLNTQKTNQSESYTQQYQAWSQGETGYPMVDACMRALLTTGYLNFRMRAMLVSVACHHLQLDWKDVAEHLARCFLDFDPGIHYPQIQMQVGLTGYNTLRIYNPLQQSLHQDPDAAFIRRYVPEIAHLPIPLIHHPWLLTEMEKHFYPDPHQVSYPQRMFNHEETGSEARQRLWAWKKHPKVQANVPNLLKNQVE</sequence>
<keyword evidence="3 6" id="KW-0285">Flavoprotein</keyword>
<comment type="caution">
    <text evidence="9">The sequence shown here is derived from an EMBL/GenBank/DDBJ whole genome shotgun (WGS) entry which is preliminary data.</text>
</comment>
<feature type="domain" description="Photolyase/cryptochrome alpha/beta" evidence="8">
    <location>
        <begin position="3"/>
        <end position="133"/>
    </location>
</feature>
<evidence type="ECO:0000313" key="9">
    <source>
        <dbReference type="EMBL" id="RAU18043.1"/>
    </source>
</evidence>
<comment type="similarity">
    <text evidence="2">Belongs to the DNA photolyase class-1 family.</text>
</comment>
<accession>A0A364NLS1</accession>
<evidence type="ECO:0000256" key="3">
    <source>
        <dbReference type="ARBA" id="ARBA00022630"/>
    </source>
</evidence>
<dbReference type="InterPro" id="IPR036155">
    <property type="entry name" value="Crypto/Photolyase_N_sf"/>
</dbReference>
<dbReference type="InterPro" id="IPR018394">
    <property type="entry name" value="DNA_photolyase_1_CS_C"/>
</dbReference>
<dbReference type="Gene3D" id="1.25.40.80">
    <property type="match status" value="1"/>
</dbReference>
<dbReference type="OrthoDB" id="9772484at2"/>
<gene>
    <name evidence="9" type="ORF">DN062_09645</name>
</gene>
<dbReference type="InterPro" id="IPR014729">
    <property type="entry name" value="Rossmann-like_a/b/a_fold"/>
</dbReference>
<keyword evidence="5 7" id="KW-0157">Chromophore</keyword>
<dbReference type="InterPro" id="IPR036134">
    <property type="entry name" value="Crypto/Photolyase_FAD-like_sf"/>
</dbReference>
<evidence type="ECO:0000256" key="4">
    <source>
        <dbReference type="ARBA" id="ARBA00022827"/>
    </source>
</evidence>
<protein>
    <submittedName>
        <fullName evidence="9">Deoxyribodipyrimidine photolyase</fullName>
    </submittedName>
</protein>
<dbReference type="Gene3D" id="3.40.50.620">
    <property type="entry name" value="HUPs"/>
    <property type="match status" value="1"/>
</dbReference>
<evidence type="ECO:0000256" key="2">
    <source>
        <dbReference type="ARBA" id="ARBA00005862"/>
    </source>
</evidence>
<keyword evidence="9" id="KW-0456">Lyase</keyword>
<dbReference type="GO" id="GO:0071949">
    <property type="term" value="F:FAD binding"/>
    <property type="evidence" value="ECO:0007669"/>
    <property type="project" value="TreeGrafter"/>
</dbReference>
<keyword evidence="4 6" id="KW-0274">FAD</keyword>
<dbReference type="PRINTS" id="PR00147">
    <property type="entry name" value="DNAPHOTLYASE"/>
</dbReference>
<feature type="binding site" evidence="6">
    <location>
        <begin position="371"/>
        <end position="373"/>
    </location>
    <ligand>
        <name>FAD</name>
        <dbReference type="ChEBI" id="CHEBI:57692"/>
    </ligand>
</feature>
<dbReference type="Pfam" id="PF00875">
    <property type="entry name" value="DNA_photolyase"/>
    <property type="match status" value="1"/>
</dbReference>
<dbReference type="GO" id="GO:0003677">
    <property type="term" value="F:DNA binding"/>
    <property type="evidence" value="ECO:0007669"/>
    <property type="project" value="TreeGrafter"/>
</dbReference>
<dbReference type="GO" id="GO:0009416">
    <property type="term" value="P:response to light stimulus"/>
    <property type="evidence" value="ECO:0007669"/>
    <property type="project" value="TreeGrafter"/>
</dbReference>
<evidence type="ECO:0000259" key="8">
    <source>
        <dbReference type="PROSITE" id="PS51645"/>
    </source>
</evidence>
<feature type="binding site" evidence="6">
    <location>
        <begin position="230"/>
        <end position="234"/>
    </location>
    <ligand>
        <name>FAD</name>
        <dbReference type="ChEBI" id="CHEBI:57692"/>
    </ligand>
</feature>
<dbReference type="PANTHER" id="PTHR11455">
    <property type="entry name" value="CRYPTOCHROME"/>
    <property type="match status" value="1"/>
</dbReference>
<dbReference type="SUPFAM" id="SSF52425">
    <property type="entry name" value="Cryptochrome/photolyase, N-terminal domain"/>
    <property type="match status" value="1"/>
</dbReference>
<dbReference type="GO" id="GO:0006139">
    <property type="term" value="P:nucleobase-containing compound metabolic process"/>
    <property type="evidence" value="ECO:0007669"/>
    <property type="project" value="UniProtKB-ARBA"/>
</dbReference>
<organism evidence="9 10">
    <name type="scientific">Nitrincola tibetensis</name>
    <dbReference type="NCBI Taxonomy" id="2219697"/>
    <lineage>
        <taxon>Bacteria</taxon>
        <taxon>Pseudomonadati</taxon>
        <taxon>Pseudomonadota</taxon>
        <taxon>Gammaproteobacteria</taxon>
        <taxon>Oceanospirillales</taxon>
        <taxon>Oceanospirillaceae</taxon>
        <taxon>Nitrincola</taxon>
    </lineage>
</organism>
<name>A0A364NLS1_9GAMM</name>
<evidence type="ECO:0000256" key="5">
    <source>
        <dbReference type="ARBA" id="ARBA00022991"/>
    </source>
</evidence>
<evidence type="ECO:0000256" key="6">
    <source>
        <dbReference type="PIRSR" id="PIRSR602081-1"/>
    </source>
</evidence>
<evidence type="ECO:0000313" key="10">
    <source>
        <dbReference type="Proteomes" id="UP000250744"/>
    </source>
</evidence>
<dbReference type="GO" id="GO:0006950">
    <property type="term" value="P:response to stress"/>
    <property type="evidence" value="ECO:0007669"/>
    <property type="project" value="UniProtKB-ARBA"/>
</dbReference>
<comment type="cofactor">
    <cofactor evidence="6">
        <name>FAD</name>
        <dbReference type="ChEBI" id="CHEBI:57692"/>
    </cofactor>
    <text evidence="6">Binds 1 FAD per subunit.</text>
</comment>
<feature type="binding site" evidence="6">
    <location>
        <position position="216"/>
    </location>
    <ligand>
        <name>FAD</name>
        <dbReference type="ChEBI" id="CHEBI:57692"/>
    </ligand>
</feature>
<keyword evidence="10" id="KW-1185">Reference proteome</keyword>
<dbReference type="PROSITE" id="PS00394">
    <property type="entry name" value="DNA_PHOTOLYASES_1_1"/>
    <property type="match status" value="1"/>
</dbReference>
<dbReference type="RefSeq" id="WP_112159128.1">
    <property type="nucleotide sequence ID" value="NZ_QKRX01000006.1"/>
</dbReference>
<evidence type="ECO:0000256" key="7">
    <source>
        <dbReference type="RuleBase" id="RU004182"/>
    </source>
</evidence>
<dbReference type="Pfam" id="PF03441">
    <property type="entry name" value="FAD_binding_7"/>
    <property type="match status" value="1"/>
</dbReference>
<dbReference type="PANTHER" id="PTHR11455:SF9">
    <property type="entry name" value="CRYPTOCHROME CIRCADIAN CLOCK 5 ISOFORM X1"/>
    <property type="match status" value="1"/>
</dbReference>
<dbReference type="SUPFAM" id="SSF48173">
    <property type="entry name" value="Cryptochrome/photolyase FAD-binding domain"/>
    <property type="match status" value="1"/>
</dbReference>
<dbReference type="EMBL" id="QKRX01000006">
    <property type="protein sequence ID" value="RAU18043.1"/>
    <property type="molecule type" value="Genomic_DNA"/>
</dbReference>
<dbReference type="InterPro" id="IPR006050">
    <property type="entry name" value="DNA_photolyase_N"/>
</dbReference>
<dbReference type="AlphaFoldDB" id="A0A364NLS1"/>
<dbReference type="GO" id="GO:0003904">
    <property type="term" value="F:deoxyribodipyrimidine photo-lyase activity"/>
    <property type="evidence" value="ECO:0007669"/>
    <property type="project" value="TreeGrafter"/>
</dbReference>
<evidence type="ECO:0000256" key="1">
    <source>
        <dbReference type="ARBA" id="ARBA00001932"/>
    </source>
</evidence>
<dbReference type="InterPro" id="IPR002081">
    <property type="entry name" value="Cryptochrome/DNA_photolyase_1"/>
</dbReference>
<reference evidence="9 10" key="1">
    <citation type="submission" date="2018-06" db="EMBL/GenBank/DDBJ databases">
        <title>Nitrincola tibetense sp. nov., isolated from Lake XuguoCo on Tibetan Plateau.</title>
        <authorList>
            <person name="Xing P."/>
        </authorList>
    </citation>
    <scope>NUCLEOTIDE SEQUENCE [LARGE SCALE GENOMIC DNA]</scope>
    <source>
        <strain evidence="10">xg18</strain>
    </source>
</reference>
<dbReference type="Proteomes" id="UP000250744">
    <property type="component" value="Unassembled WGS sequence"/>
</dbReference>
<dbReference type="Gene3D" id="1.10.579.10">
    <property type="entry name" value="DNA Cyclobutane Dipyrimidine Photolyase, subunit A, domain 3"/>
    <property type="match status" value="1"/>
</dbReference>